<accession>A0A0A9WSF8</accession>
<feature type="transmembrane region" description="Helical" evidence="1">
    <location>
        <begin position="21"/>
        <end position="43"/>
    </location>
</feature>
<keyword evidence="1" id="KW-0812">Transmembrane</keyword>
<evidence type="ECO:0000313" key="2">
    <source>
        <dbReference type="EMBL" id="JAG07780.1"/>
    </source>
</evidence>
<proteinExistence type="predicted"/>
<feature type="transmembrane region" description="Helical" evidence="1">
    <location>
        <begin position="58"/>
        <end position="79"/>
    </location>
</feature>
<reference evidence="2" key="2">
    <citation type="submission" date="2014-07" db="EMBL/GenBank/DDBJ databases">
        <authorList>
            <person name="Hull J."/>
        </authorList>
    </citation>
    <scope>NUCLEOTIDE SEQUENCE</scope>
</reference>
<dbReference type="EMBL" id="GBHO01035824">
    <property type="protein sequence ID" value="JAG07780.1"/>
    <property type="molecule type" value="Transcribed_RNA"/>
</dbReference>
<organism evidence="2">
    <name type="scientific">Lygus hesperus</name>
    <name type="common">Western plant bug</name>
    <dbReference type="NCBI Taxonomy" id="30085"/>
    <lineage>
        <taxon>Eukaryota</taxon>
        <taxon>Metazoa</taxon>
        <taxon>Ecdysozoa</taxon>
        <taxon>Arthropoda</taxon>
        <taxon>Hexapoda</taxon>
        <taxon>Insecta</taxon>
        <taxon>Pterygota</taxon>
        <taxon>Neoptera</taxon>
        <taxon>Paraneoptera</taxon>
        <taxon>Hemiptera</taxon>
        <taxon>Heteroptera</taxon>
        <taxon>Panheteroptera</taxon>
        <taxon>Cimicomorpha</taxon>
        <taxon>Miridae</taxon>
        <taxon>Mirini</taxon>
        <taxon>Lygus</taxon>
    </lineage>
</organism>
<sequence length="153" mass="17357">MTFRVPKIKSCCCFSLETGSKLFGCFQTLIFVAALSIPPIIVATRGNGPMAVEIFKEITIETVCLNFGIFAVIMLFGAAKGDHELVLPWILLQTLFLLKFTVSMFSMMMYTGLMDYSDSLDIWFELIVVMYFSFSILVVHNFYRQLKESSGRI</sequence>
<feature type="transmembrane region" description="Helical" evidence="1">
    <location>
        <begin position="86"/>
        <end position="110"/>
    </location>
</feature>
<dbReference type="AlphaFoldDB" id="A0A0A9WSF8"/>
<keyword evidence="1" id="KW-1133">Transmembrane helix</keyword>
<protein>
    <submittedName>
        <fullName evidence="2">Uncharacterized protein</fullName>
    </submittedName>
</protein>
<evidence type="ECO:0000256" key="1">
    <source>
        <dbReference type="SAM" id="Phobius"/>
    </source>
</evidence>
<keyword evidence="1" id="KW-0472">Membrane</keyword>
<gene>
    <name evidence="2" type="ORF">CM83_42311</name>
</gene>
<feature type="transmembrane region" description="Helical" evidence="1">
    <location>
        <begin position="122"/>
        <end position="143"/>
    </location>
</feature>
<reference evidence="2" key="1">
    <citation type="journal article" date="2014" name="PLoS ONE">
        <title>Transcriptome-Based Identification of ABC Transporters in the Western Tarnished Plant Bug Lygus hesperus.</title>
        <authorList>
            <person name="Hull J.J."/>
            <person name="Chaney K."/>
            <person name="Geib S.M."/>
            <person name="Fabrick J.A."/>
            <person name="Brent C.S."/>
            <person name="Walsh D."/>
            <person name="Lavine L.C."/>
        </authorList>
    </citation>
    <scope>NUCLEOTIDE SEQUENCE</scope>
</reference>
<name>A0A0A9WSF8_LYGHE</name>